<proteinExistence type="predicted"/>
<dbReference type="SMART" id="SM00219">
    <property type="entry name" value="TyrKc"/>
    <property type="match status" value="1"/>
</dbReference>
<dbReference type="PANTHER" id="PTHR44329:SF214">
    <property type="entry name" value="PROTEIN KINASE DOMAIN-CONTAINING PROTEIN"/>
    <property type="match status" value="1"/>
</dbReference>
<dbReference type="PROSITE" id="PS50011">
    <property type="entry name" value="PROTEIN_KINASE_DOM"/>
    <property type="match status" value="1"/>
</dbReference>
<dbReference type="InterPro" id="IPR011009">
    <property type="entry name" value="Kinase-like_dom_sf"/>
</dbReference>
<dbReference type="PANTHER" id="PTHR44329">
    <property type="entry name" value="SERINE/THREONINE-PROTEIN KINASE TNNI3K-RELATED"/>
    <property type="match status" value="1"/>
</dbReference>
<protein>
    <recommendedName>
        <fullName evidence="1">Protein kinase domain-containing protein</fullName>
    </recommendedName>
</protein>
<dbReference type="InterPro" id="IPR000719">
    <property type="entry name" value="Prot_kinase_dom"/>
</dbReference>
<dbReference type="InterPro" id="IPR001245">
    <property type="entry name" value="Ser-Thr/Tyr_kinase_cat_dom"/>
</dbReference>
<dbReference type="GO" id="GO:0005524">
    <property type="term" value="F:ATP binding"/>
    <property type="evidence" value="ECO:0007669"/>
    <property type="project" value="InterPro"/>
</dbReference>
<comment type="caution">
    <text evidence="2">The sequence shown here is derived from an EMBL/GenBank/DDBJ whole genome shotgun (WGS) entry which is preliminary data.</text>
</comment>
<sequence>MVKKLFPERAQDEDAKQLLIYEAKLASQLDHPKIVRFLGVCWTLQSDVGSVYELVDGGDLATFLRTNRRALSWAKASSKDGSSLPTKLQLAIDIAEALVLLHSFYPPISHGNLTTKSVVVTASGVAKVWNFRPVGLLGVADPDASDRGIVHSDISAFGALLVELDWCEPADTHFDEKSVPMLSTSCPRVVAQLARRCLSTTAAEHPSALEAVFELRRAAATLVESETESDERLSSSSE</sequence>
<evidence type="ECO:0000313" key="3">
    <source>
        <dbReference type="Proteomes" id="UP001146120"/>
    </source>
</evidence>
<keyword evidence="3" id="KW-1185">Reference proteome</keyword>
<dbReference type="InterPro" id="IPR051681">
    <property type="entry name" value="Ser/Thr_Kinases-Pseudokinases"/>
</dbReference>
<dbReference type="Proteomes" id="UP001146120">
    <property type="component" value="Unassembled WGS sequence"/>
</dbReference>
<dbReference type="GO" id="GO:0004713">
    <property type="term" value="F:protein tyrosine kinase activity"/>
    <property type="evidence" value="ECO:0007669"/>
    <property type="project" value="InterPro"/>
</dbReference>
<dbReference type="InterPro" id="IPR020635">
    <property type="entry name" value="Tyr_kinase_cat_dom"/>
</dbReference>
<accession>A0AAV2ZHJ6</accession>
<name>A0AAV2ZHJ6_9STRA</name>
<gene>
    <name evidence="2" type="ORF">N0F65_000728</name>
</gene>
<dbReference type="GO" id="GO:0004674">
    <property type="term" value="F:protein serine/threonine kinase activity"/>
    <property type="evidence" value="ECO:0007669"/>
    <property type="project" value="TreeGrafter"/>
</dbReference>
<feature type="domain" description="Protein kinase" evidence="1">
    <location>
        <begin position="1"/>
        <end position="238"/>
    </location>
</feature>
<dbReference type="Pfam" id="PF07714">
    <property type="entry name" value="PK_Tyr_Ser-Thr"/>
    <property type="match status" value="1"/>
</dbReference>
<organism evidence="2 3">
    <name type="scientific">Lagenidium giganteum</name>
    <dbReference type="NCBI Taxonomy" id="4803"/>
    <lineage>
        <taxon>Eukaryota</taxon>
        <taxon>Sar</taxon>
        <taxon>Stramenopiles</taxon>
        <taxon>Oomycota</taxon>
        <taxon>Peronosporomycetes</taxon>
        <taxon>Pythiales</taxon>
        <taxon>Pythiaceae</taxon>
    </lineage>
</organism>
<dbReference type="EMBL" id="DAKRPA010000003">
    <property type="protein sequence ID" value="DBA05040.1"/>
    <property type="molecule type" value="Genomic_DNA"/>
</dbReference>
<evidence type="ECO:0000313" key="2">
    <source>
        <dbReference type="EMBL" id="DBA05040.1"/>
    </source>
</evidence>
<reference evidence="2" key="2">
    <citation type="journal article" date="2023" name="Microbiol Resour">
        <title>Decontamination and Annotation of the Draft Genome Sequence of the Oomycete Lagenidium giganteum ARSEF 373.</title>
        <authorList>
            <person name="Morgan W.R."/>
            <person name="Tartar A."/>
        </authorList>
    </citation>
    <scope>NUCLEOTIDE SEQUENCE</scope>
    <source>
        <strain evidence="2">ARSEF 373</strain>
    </source>
</reference>
<evidence type="ECO:0000259" key="1">
    <source>
        <dbReference type="PROSITE" id="PS50011"/>
    </source>
</evidence>
<reference evidence="2" key="1">
    <citation type="submission" date="2022-11" db="EMBL/GenBank/DDBJ databases">
        <authorList>
            <person name="Morgan W.R."/>
            <person name="Tartar A."/>
        </authorList>
    </citation>
    <scope>NUCLEOTIDE SEQUENCE</scope>
    <source>
        <strain evidence="2">ARSEF 373</strain>
    </source>
</reference>
<dbReference type="SUPFAM" id="SSF56112">
    <property type="entry name" value="Protein kinase-like (PK-like)"/>
    <property type="match status" value="1"/>
</dbReference>
<dbReference type="AlphaFoldDB" id="A0AAV2ZHJ6"/>
<dbReference type="Gene3D" id="1.10.510.10">
    <property type="entry name" value="Transferase(Phosphotransferase) domain 1"/>
    <property type="match status" value="1"/>
</dbReference>